<accession>X1AN38</accession>
<dbReference type="AlphaFoldDB" id="X1AN38"/>
<sequence>MGVNFEVLVRCRVDDSIQKFGLVYDQTAGSTGADSTQELINAWEAHCKAELKLILATGTLIMSLYARKLDGESRPTWRKNLEGEVGSRTGTALSAQNCLIFNLRNLGGLLKRPGRLFISGCSKDDIEQVVSPTGGWDSELLDPPATNFADAIIAIPPGGGSNFAG</sequence>
<gene>
    <name evidence="1" type="ORF">S01H4_02676</name>
</gene>
<dbReference type="EMBL" id="BART01000604">
    <property type="protein sequence ID" value="GAG73773.1"/>
    <property type="molecule type" value="Genomic_DNA"/>
</dbReference>
<evidence type="ECO:0000313" key="1">
    <source>
        <dbReference type="EMBL" id="GAG73773.1"/>
    </source>
</evidence>
<organism evidence="1">
    <name type="scientific">marine sediment metagenome</name>
    <dbReference type="NCBI Taxonomy" id="412755"/>
    <lineage>
        <taxon>unclassified sequences</taxon>
        <taxon>metagenomes</taxon>
        <taxon>ecological metagenomes</taxon>
    </lineage>
</organism>
<comment type="caution">
    <text evidence="1">The sequence shown here is derived from an EMBL/GenBank/DDBJ whole genome shotgun (WGS) entry which is preliminary data.</text>
</comment>
<proteinExistence type="predicted"/>
<feature type="non-terminal residue" evidence="1">
    <location>
        <position position="165"/>
    </location>
</feature>
<protein>
    <submittedName>
        <fullName evidence="1">Uncharacterized protein</fullName>
    </submittedName>
</protein>
<name>X1AN38_9ZZZZ</name>
<reference evidence="1" key="1">
    <citation type="journal article" date="2014" name="Front. Microbiol.">
        <title>High frequency of phylogenetically diverse reductive dehalogenase-homologous genes in deep subseafloor sedimentary metagenomes.</title>
        <authorList>
            <person name="Kawai M."/>
            <person name="Futagami T."/>
            <person name="Toyoda A."/>
            <person name="Takaki Y."/>
            <person name="Nishi S."/>
            <person name="Hori S."/>
            <person name="Arai W."/>
            <person name="Tsubouchi T."/>
            <person name="Morono Y."/>
            <person name="Uchiyama I."/>
            <person name="Ito T."/>
            <person name="Fujiyama A."/>
            <person name="Inagaki F."/>
            <person name="Takami H."/>
        </authorList>
    </citation>
    <scope>NUCLEOTIDE SEQUENCE</scope>
    <source>
        <strain evidence="1">Expedition CK06-06</strain>
    </source>
</reference>